<keyword evidence="3" id="KW-1185">Reference proteome</keyword>
<protein>
    <submittedName>
        <fullName evidence="2">Uncharacterized protein</fullName>
    </submittedName>
</protein>
<name>A0A7X0L3E8_9ACTN</name>
<feature type="compositionally biased region" description="Basic and acidic residues" evidence="1">
    <location>
        <begin position="1"/>
        <end position="21"/>
    </location>
</feature>
<proteinExistence type="predicted"/>
<reference evidence="2 3" key="1">
    <citation type="submission" date="2020-08" db="EMBL/GenBank/DDBJ databases">
        <title>Sequencing the genomes of 1000 actinobacteria strains.</title>
        <authorList>
            <person name="Klenk H.-P."/>
        </authorList>
    </citation>
    <scope>NUCLEOTIDE SEQUENCE [LARGE SCALE GENOMIC DNA]</scope>
    <source>
        <strain evidence="2 3">DSM 43675</strain>
    </source>
</reference>
<organism evidence="2 3">
    <name type="scientific">Actinomadura coerulea</name>
    <dbReference type="NCBI Taxonomy" id="46159"/>
    <lineage>
        <taxon>Bacteria</taxon>
        <taxon>Bacillati</taxon>
        <taxon>Actinomycetota</taxon>
        <taxon>Actinomycetes</taxon>
        <taxon>Streptosporangiales</taxon>
        <taxon>Thermomonosporaceae</taxon>
        <taxon>Actinomadura</taxon>
    </lineage>
</organism>
<comment type="caution">
    <text evidence="2">The sequence shown here is derived from an EMBL/GenBank/DDBJ whole genome shotgun (WGS) entry which is preliminary data.</text>
</comment>
<dbReference type="AlphaFoldDB" id="A0A7X0L3E8"/>
<feature type="region of interest" description="Disordered" evidence="1">
    <location>
        <begin position="1"/>
        <end position="29"/>
    </location>
</feature>
<dbReference type="Pfam" id="PF18897">
    <property type="entry name" value="Gp3-like"/>
    <property type="match status" value="1"/>
</dbReference>
<gene>
    <name evidence="2" type="ORF">BKA00_007444</name>
</gene>
<dbReference type="EMBL" id="JACHMQ010000001">
    <property type="protein sequence ID" value="MBB6400530.1"/>
    <property type="molecule type" value="Genomic_DNA"/>
</dbReference>
<sequence>MSRLRIFETDPDAKPKPREGSDIVGRFRSGMMDGRTPVSLSEWRVTTGDPDVAAYVAEKFGGSPEEWETESEENLQVLTSASKVRVIIDGPDAISSDMRLYGMNGQIIHHCDGVEYLSPEEDAGEPCGCPKLFAERKALAKSGRGPKPATRIVFTLADAPHLGKFAMGSGSWDLVRVLHEYENKIEDVRDDHDGASALCTLALENVEFVPKGGPMKGKTVSYMKPTLTVHGPAAKDAAEGTVTV</sequence>
<dbReference type="InterPro" id="IPR043991">
    <property type="entry name" value="Gp3-like"/>
</dbReference>
<evidence type="ECO:0000313" key="2">
    <source>
        <dbReference type="EMBL" id="MBB6400530.1"/>
    </source>
</evidence>
<accession>A0A7X0L3E8</accession>
<dbReference type="RefSeq" id="WP_185033135.1">
    <property type="nucleotide sequence ID" value="NZ_JACHMQ010000001.1"/>
</dbReference>
<evidence type="ECO:0000256" key="1">
    <source>
        <dbReference type="SAM" id="MobiDB-lite"/>
    </source>
</evidence>
<evidence type="ECO:0000313" key="3">
    <source>
        <dbReference type="Proteomes" id="UP000546324"/>
    </source>
</evidence>
<dbReference type="Proteomes" id="UP000546324">
    <property type="component" value="Unassembled WGS sequence"/>
</dbReference>